<dbReference type="Gene3D" id="3.90.850.10">
    <property type="entry name" value="Fumarylacetoacetase-like, C-terminal domain"/>
    <property type="match status" value="1"/>
</dbReference>
<dbReference type="SUPFAM" id="SSF56529">
    <property type="entry name" value="FAH"/>
    <property type="match status" value="1"/>
</dbReference>
<keyword evidence="4" id="KW-0378">Hydrolase</keyword>
<dbReference type="RefSeq" id="WP_267028902.1">
    <property type="nucleotide sequence ID" value="NZ_JAIFZO010000002.1"/>
</dbReference>
<dbReference type="InterPro" id="IPR036663">
    <property type="entry name" value="Fumarylacetoacetase_C_sf"/>
</dbReference>
<accession>A0ABT3VD56</accession>
<dbReference type="PANTHER" id="PTHR42796">
    <property type="entry name" value="FUMARYLACETOACETATE HYDROLASE DOMAIN-CONTAINING PROTEIN 2A-RELATED"/>
    <property type="match status" value="1"/>
</dbReference>
<evidence type="ECO:0000313" key="4">
    <source>
        <dbReference type="EMBL" id="MCX4236386.1"/>
    </source>
</evidence>
<dbReference type="PANTHER" id="PTHR42796:SF4">
    <property type="entry name" value="FUMARYLACETOACETATE HYDROLASE DOMAIN-CONTAINING PROTEIN 2A"/>
    <property type="match status" value="1"/>
</dbReference>
<evidence type="ECO:0000259" key="3">
    <source>
        <dbReference type="Pfam" id="PF01557"/>
    </source>
</evidence>
<reference evidence="4" key="1">
    <citation type="journal article" date="2022" name="bioRxiv">
        <title>Discovery and biosynthetic assessment of Streptomyces ortus sp nov. isolated from a deep-sea sponge.</title>
        <authorList>
            <person name="Williams S.E."/>
        </authorList>
    </citation>
    <scope>NUCLEOTIDE SEQUENCE</scope>
    <source>
        <strain evidence="4">A15ISP2-DRY2</strain>
    </source>
</reference>
<comment type="caution">
    <text evidence="4">The sequence shown here is derived from an EMBL/GenBank/DDBJ whole genome shotgun (WGS) entry which is preliminary data.</text>
</comment>
<gene>
    <name evidence="4" type="ORF">K3769_27155</name>
</gene>
<keyword evidence="2" id="KW-0479">Metal-binding</keyword>
<comment type="similarity">
    <text evidence="1">Belongs to the FAH family.</text>
</comment>
<dbReference type="GO" id="GO:0016787">
    <property type="term" value="F:hydrolase activity"/>
    <property type="evidence" value="ECO:0007669"/>
    <property type="project" value="UniProtKB-KW"/>
</dbReference>
<organism evidence="4 5">
    <name type="scientific">Streptomyces ortus</name>
    <dbReference type="NCBI Taxonomy" id="2867268"/>
    <lineage>
        <taxon>Bacteria</taxon>
        <taxon>Bacillati</taxon>
        <taxon>Actinomycetota</taxon>
        <taxon>Actinomycetes</taxon>
        <taxon>Kitasatosporales</taxon>
        <taxon>Streptomycetaceae</taxon>
        <taxon>Streptomyces</taxon>
    </lineage>
</organism>
<dbReference type="EMBL" id="JAIFZO010000002">
    <property type="protein sequence ID" value="MCX4236386.1"/>
    <property type="molecule type" value="Genomic_DNA"/>
</dbReference>
<name>A0ABT3VD56_9ACTN</name>
<dbReference type="Pfam" id="PF01557">
    <property type="entry name" value="FAA_hydrolase"/>
    <property type="match status" value="1"/>
</dbReference>
<protein>
    <submittedName>
        <fullName evidence="4">Fumarylacetoacetate hydrolase family protein</fullName>
    </submittedName>
</protein>
<keyword evidence="5" id="KW-1185">Reference proteome</keyword>
<proteinExistence type="inferred from homology"/>
<dbReference type="Proteomes" id="UP001165590">
    <property type="component" value="Unassembled WGS sequence"/>
</dbReference>
<dbReference type="InterPro" id="IPR011234">
    <property type="entry name" value="Fumarylacetoacetase-like_C"/>
</dbReference>
<evidence type="ECO:0000256" key="1">
    <source>
        <dbReference type="ARBA" id="ARBA00010211"/>
    </source>
</evidence>
<evidence type="ECO:0000256" key="2">
    <source>
        <dbReference type="ARBA" id="ARBA00022723"/>
    </source>
</evidence>
<evidence type="ECO:0000313" key="5">
    <source>
        <dbReference type="Proteomes" id="UP001165590"/>
    </source>
</evidence>
<feature type="domain" description="Fumarylacetoacetase-like C-terminal" evidence="3">
    <location>
        <begin position="75"/>
        <end position="280"/>
    </location>
</feature>
<sequence>MKLLRVGTAGAERPALLDAEGVLRDLSGVVPDIDGALLADDVALGRIRTAAEAGELPALDTDGLRVGPPVARIGKVVCIGLNYHDHARETGAEPPAEPVIFFKAADTVVGPHDTVLVPRGSVKTDWEVELAVVIGRTARYLASQEEALTHVAGYAVAHDVSEREFQIERGGTWDKGKNCETFNPLGPWLVTADEVPDPQALGLKLWVNGELRQDGSTGDQIFSVAEVVRYVSQFMTLYPGDVINTGTPAGVALGMAEPKPFLRAGDVVELEVEGLGRQRQVFAPA</sequence>
<dbReference type="InterPro" id="IPR051121">
    <property type="entry name" value="FAH"/>
</dbReference>